<keyword evidence="1" id="KW-0812">Transmembrane</keyword>
<name>T1J344_STRMM</name>
<dbReference type="SMART" id="SM00718">
    <property type="entry name" value="DM4_12"/>
    <property type="match status" value="1"/>
</dbReference>
<reference evidence="2" key="2">
    <citation type="submission" date="2015-02" db="UniProtKB">
        <authorList>
            <consortium name="EnsemblMetazoa"/>
        </authorList>
    </citation>
    <scope>IDENTIFICATION</scope>
</reference>
<dbReference type="InterPro" id="IPR006631">
    <property type="entry name" value="DM4_12"/>
</dbReference>
<evidence type="ECO:0000313" key="3">
    <source>
        <dbReference type="Proteomes" id="UP000014500"/>
    </source>
</evidence>
<protein>
    <submittedName>
        <fullName evidence="2">Uncharacterized protein</fullName>
    </submittedName>
</protein>
<dbReference type="HOGENOM" id="CLU_1682364_0_0_1"/>
<dbReference type="eggNOG" id="ENOG502SFAM">
    <property type="taxonomic scope" value="Eukaryota"/>
</dbReference>
<dbReference type="Proteomes" id="UP000014500">
    <property type="component" value="Unassembled WGS sequence"/>
</dbReference>
<keyword evidence="1" id="KW-1133">Transmembrane helix</keyword>
<dbReference type="EMBL" id="JH431820">
    <property type="status" value="NOT_ANNOTATED_CDS"/>
    <property type="molecule type" value="Genomic_DNA"/>
</dbReference>
<dbReference type="EnsemblMetazoa" id="SMAR008002-RA">
    <property type="protein sequence ID" value="SMAR008002-PA"/>
    <property type="gene ID" value="SMAR008002"/>
</dbReference>
<dbReference type="Pfam" id="PF07841">
    <property type="entry name" value="DM4_12"/>
    <property type="match status" value="1"/>
</dbReference>
<proteinExistence type="predicted"/>
<keyword evidence="3" id="KW-1185">Reference proteome</keyword>
<dbReference type="AlphaFoldDB" id="T1J344"/>
<evidence type="ECO:0000313" key="2">
    <source>
        <dbReference type="EnsemblMetazoa" id="SMAR008002-PA"/>
    </source>
</evidence>
<dbReference type="PANTHER" id="PTHR21398:SF6">
    <property type="entry name" value="AGAP007094-PA"/>
    <property type="match status" value="1"/>
</dbReference>
<reference evidence="3" key="1">
    <citation type="submission" date="2011-05" db="EMBL/GenBank/DDBJ databases">
        <authorList>
            <person name="Richards S.R."/>
            <person name="Qu J."/>
            <person name="Jiang H."/>
            <person name="Jhangiani S.N."/>
            <person name="Agravi P."/>
            <person name="Goodspeed R."/>
            <person name="Gross S."/>
            <person name="Mandapat C."/>
            <person name="Jackson L."/>
            <person name="Mathew T."/>
            <person name="Pu L."/>
            <person name="Thornton R."/>
            <person name="Saada N."/>
            <person name="Wilczek-Boney K.B."/>
            <person name="Lee S."/>
            <person name="Kovar C."/>
            <person name="Wu Y."/>
            <person name="Scherer S.E."/>
            <person name="Worley K.C."/>
            <person name="Muzny D.M."/>
            <person name="Gibbs R."/>
        </authorList>
    </citation>
    <scope>NUCLEOTIDE SEQUENCE</scope>
    <source>
        <strain evidence="3">Brora</strain>
    </source>
</reference>
<keyword evidence="1" id="KW-0472">Membrane</keyword>
<evidence type="ECO:0000256" key="1">
    <source>
        <dbReference type="SAM" id="Phobius"/>
    </source>
</evidence>
<organism evidence="2 3">
    <name type="scientific">Strigamia maritima</name>
    <name type="common">European centipede</name>
    <name type="synonym">Geophilus maritimus</name>
    <dbReference type="NCBI Taxonomy" id="126957"/>
    <lineage>
        <taxon>Eukaryota</taxon>
        <taxon>Metazoa</taxon>
        <taxon>Ecdysozoa</taxon>
        <taxon>Arthropoda</taxon>
        <taxon>Myriapoda</taxon>
        <taxon>Chilopoda</taxon>
        <taxon>Pleurostigmophora</taxon>
        <taxon>Geophilomorpha</taxon>
        <taxon>Linotaeniidae</taxon>
        <taxon>Strigamia</taxon>
    </lineage>
</organism>
<sequence>MQNNESSTVSTLLIGLTTIVLPLLLGIQGLILEENNQITSSRSIMENFSFFMMNGFSDLLYTLADNPLKGFPGLDPDECVKRSICEAHNHPDRYGWLAFPFQLFFPPYSGHQRDDDSEYFSQYRLAARYGKSDNADCARQYWGCMFNPLLIIQTIVD</sequence>
<accession>T1J344</accession>
<feature type="transmembrane region" description="Helical" evidence="1">
    <location>
        <begin position="12"/>
        <end position="32"/>
    </location>
</feature>
<dbReference type="PANTHER" id="PTHR21398">
    <property type="entry name" value="AGAP007094-PA"/>
    <property type="match status" value="1"/>
</dbReference>